<dbReference type="GO" id="GO:0005615">
    <property type="term" value="C:extracellular space"/>
    <property type="evidence" value="ECO:0007669"/>
    <property type="project" value="TreeGrafter"/>
</dbReference>
<dbReference type="PROSITE" id="PS51155">
    <property type="entry name" value="CHIT_BIND_RR_2"/>
    <property type="match status" value="1"/>
</dbReference>
<dbReference type="KEGG" id="goe:100907729"/>
<gene>
    <name evidence="6" type="primary">LOC100907729</name>
</gene>
<evidence type="ECO:0000256" key="2">
    <source>
        <dbReference type="PROSITE-ProRule" id="PRU00497"/>
    </source>
</evidence>
<evidence type="ECO:0000256" key="1">
    <source>
        <dbReference type="ARBA" id="ARBA00022460"/>
    </source>
</evidence>
<dbReference type="GeneID" id="100907729"/>
<name>A0AAJ6QJT5_9ACAR</name>
<dbReference type="PRINTS" id="PR00947">
    <property type="entry name" value="CUTICLE"/>
</dbReference>
<dbReference type="PANTHER" id="PTHR12236">
    <property type="entry name" value="STRUCTURAL CONTITUENT OF CUTICLE"/>
    <property type="match status" value="1"/>
</dbReference>
<dbReference type="GO" id="GO:0031012">
    <property type="term" value="C:extracellular matrix"/>
    <property type="evidence" value="ECO:0007669"/>
    <property type="project" value="TreeGrafter"/>
</dbReference>
<dbReference type="GO" id="GO:0042302">
    <property type="term" value="F:structural constituent of cuticle"/>
    <property type="evidence" value="ECO:0007669"/>
    <property type="project" value="UniProtKB-UniRule"/>
</dbReference>
<reference evidence="6" key="1">
    <citation type="submission" date="2025-08" db="UniProtKB">
        <authorList>
            <consortium name="RefSeq"/>
        </authorList>
    </citation>
    <scope>IDENTIFICATION</scope>
</reference>
<organism evidence="5 6">
    <name type="scientific">Galendromus occidentalis</name>
    <name type="common">western predatory mite</name>
    <dbReference type="NCBI Taxonomy" id="34638"/>
    <lineage>
        <taxon>Eukaryota</taxon>
        <taxon>Metazoa</taxon>
        <taxon>Ecdysozoa</taxon>
        <taxon>Arthropoda</taxon>
        <taxon>Chelicerata</taxon>
        <taxon>Arachnida</taxon>
        <taxon>Acari</taxon>
        <taxon>Parasitiformes</taxon>
        <taxon>Mesostigmata</taxon>
        <taxon>Gamasina</taxon>
        <taxon>Phytoseioidea</taxon>
        <taxon>Phytoseiidae</taxon>
        <taxon>Typhlodrominae</taxon>
        <taxon>Galendromus</taxon>
    </lineage>
</organism>
<evidence type="ECO:0000313" key="5">
    <source>
        <dbReference type="Proteomes" id="UP000694867"/>
    </source>
</evidence>
<accession>A0AAJ6QJT5</accession>
<dbReference type="Proteomes" id="UP000694867">
    <property type="component" value="Unplaced"/>
</dbReference>
<evidence type="ECO:0000256" key="4">
    <source>
        <dbReference type="SAM" id="SignalP"/>
    </source>
</evidence>
<proteinExistence type="predicted"/>
<dbReference type="RefSeq" id="XP_003737195.1">
    <property type="nucleotide sequence ID" value="XM_003737147.2"/>
</dbReference>
<sequence length="246" mass="26467">MRLAILAVAVTVASANAQGYREEVKYDPIPYQFAYKAESNEGSNSHEETSDGNGRVQGSYSFSLADGRERTVTYWADESGFHADVKTNELGTETKDASDAKYSSSAITGEQAAVQYGAQVQAEQKTKIYQDPAPIVNVRATPAPVKIHTVPAVFKSYEPVAVIKYAAAAPTVYKTVQAVQASPTVIKTIQAASPVYKTIQAAPTIFKTIGAAPISYAYAHAPVSYTQSASPFQYVPNDYNHVIQNA</sequence>
<keyword evidence="5" id="KW-1185">Reference proteome</keyword>
<dbReference type="PROSITE" id="PS00233">
    <property type="entry name" value="CHIT_BIND_RR_1"/>
    <property type="match status" value="1"/>
</dbReference>
<keyword evidence="1 2" id="KW-0193">Cuticle</keyword>
<evidence type="ECO:0000256" key="3">
    <source>
        <dbReference type="SAM" id="MobiDB-lite"/>
    </source>
</evidence>
<evidence type="ECO:0000313" key="6">
    <source>
        <dbReference type="RefSeq" id="XP_003737195.1"/>
    </source>
</evidence>
<dbReference type="Pfam" id="PF00379">
    <property type="entry name" value="Chitin_bind_4"/>
    <property type="match status" value="1"/>
</dbReference>
<feature type="signal peptide" evidence="4">
    <location>
        <begin position="1"/>
        <end position="17"/>
    </location>
</feature>
<dbReference type="InterPro" id="IPR051217">
    <property type="entry name" value="Insect_Cuticle_Struc_Prot"/>
</dbReference>
<protein>
    <submittedName>
        <fullName evidence="6">Cuticle protein 16.8</fullName>
    </submittedName>
</protein>
<keyword evidence="4" id="KW-0732">Signal</keyword>
<dbReference type="InterPro" id="IPR000618">
    <property type="entry name" value="Insect_cuticle"/>
</dbReference>
<feature type="chain" id="PRO_5042602173" evidence="4">
    <location>
        <begin position="18"/>
        <end position="246"/>
    </location>
</feature>
<dbReference type="InterPro" id="IPR031311">
    <property type="entry name" value="CHIT_BIND_RR_consensus"/>
</dbReference>
<feature type="region of interest" description="Disordered" evidence="3">
    <location>
        <begin position="38"/>
        <end position="60"/>
    </location>
</feature>
<dbReference type="PANTHER" id="PTHR12236:SF79">
    <property type="entry name" value="CUTICULAR PROTEIN 50CB-RELATED"/>
    <property type="match status" value="1"/>
</dbReference>
<dbReference type="AlphaFoldDB" id="A0AAJ6QJT5"/>